<reference evidence="1 2" key="1">
    <citation type="submission" date="2023-01" db="EMBL/GenBank/DDBJ databases">
        <title>Xanthomonas hawaiianensis sp. nov. isolated from Araceae family in Hawaii.</title>
        <authorList>
            <person name="Chunag S.-C."/>
            <person name="Dobhal S."/>
            <person name="Alvarez A."/>
            <person name="Arif M."/>
        </authorList>
    </citation>
    <scope>NUCLEOTIDE SEQUENCE [LARGE SCALE GENOMIC DNA]</scope>
    <source>
        <strain evidence="1 2">A2111</strain>
    </source>
</reference>
<gene>
    <name evidence="1" type="ORF">PNQ69_16685</name>
</gene>
<sequence length="111" mass="12511">MSKISIETFDPLVHRNHMPEIAAPTCVRHVLVVSSGKFRLEFRSQAQLEAAIRYFLSSSGSTRLAVHGGDHWEFQPWQSRLPAGVNNRHKRDQLLSALLSARKLASEHLPS</sequence>
<accession>A0ABU2I9S7</accession>
<dbReference type="Proteomes" id="UP001260534">
    <property type="component" value="Unassembled WGS sequence"/>
</dbReference>
<keyword evidence="2" id="KW-1185">Reference proteome</keyword>
<proteinExistence type="predicted"/>
<evidence type="ECO:0000313" key="1">
    <source>
        <dbReference type="EMBL" id="MDS9994403.1"/>
    </source>
</evidence>
<dbReference type="EMBL" id="JAQMHB010000001">
    <property type="protein sequence ID" value="MDS9994403.1"/>
    <property type="molecule type" value="Genomic_DNA"/>
</dbReference>
<organism evidence="1 2">
    <name type="scientific">Xanthomonas hawaiiensis</name>
    <dbReference type="NCBI Taxonomy" id="3003247"/>
    <lineage>
        <taxon>Bacteria</taxon>
        <taxon>Pseudomonadati</taxon>
        <taxon>Pseudomonadota</taxon>
        <taxon>Gammaproteobacteria</taxon>
        <taxon>Lysobacterales</taxon>
        <taxon>Lysobacteraceae</taxon>
        <taxon>Xanthomonas</taxon>
    </lineage>
</organism>
<evidence type="ECO:0000313" key="2">
    <source>
        <dbReference type="Proteomes" id="UP001260534"/>
    </source>
</evidence>
<dbReference type="RefSeq" id="WP_209229651.1">
    <property type="nucleotide sequence ID" value="NZ_JAGHXG010000004.1"/>
</dbReference>
<comment type="caution">
    <text evidence="1">The sequence shown here is derived from an EMBL/GenBank/DDBJ whole genome shotgun (WGS) entry which is preliminary data.</text>
</comment>
<protein>
    <submittedName>
        <fullName evidence="1">Uncharacterized protein</fullName>
    </submittedName>
</protein>
<name>A0ABU2I9S7_9XANT</name>